<accession>A0A2S7XVJ8</accession>
<feature type="domain" description="MmeI-like helicase spacer" evidence="5">
    <location>
        <begin position="183"/>
        <end position="252"/>
    </location>
</feature>
<dbReference type="GO" id="GO:0009007">
    <property type="term" value="F:site-specific DNA-methyltransferase (adenine-specific) activity"/>
    <property type="evidence" value="ECO:0007669"/>
    <property type="project" value="UniProtKB-EC"/>
</dbReference>
<name>A0A2S7XVJ8_9GAMM</name>
<dbReference type="Pfam" id="PF20465">
    <property type="entry name" value="MmeI_hel"/>
    <property type="match status" value="1"/>
</dbReference>
<evidence type="ECO:0000313" key="7">
    <source>
        <dbReference type="EMBL" id="PQJ97573.1"/>
    </source>
</evidence>
<dbReference type="OrthoDB" id="5749002at2"/>
<dbReference type="EMBL" id="PPGH01000009">
    <property type="protein sequence ID" value="PQJ97573.1"/>
    <property type="molecule type" value="Genomic_DNA"/>
</dbReference>
<dbReference type="InterPro" id="IPR046816">
    <property type="entry name" value="MmeI_Mtase"/>
</dbReference>
<dbReference type="EC" id="2.1.1.72" evidence="1"/>
<evidence type="ECO:0000256" key="1">
    <source>
        <dbReference type="ARBA" id="ARBA00011900"/>
    </source>
</evidence>
<comment type="catalytic activity">
    <reaction evidence="4">
        <text>a 2'-deoxyadenosine in DNA + S-adenosyl-L-methionine = an N(6)-methyl-2'-deoxyadenosine in DNA + S-adenosyl-L-homocysteine + H(+)</text>
        <dbReference type="Rhea" id="RHEA:15197"/>
        <dbReference type="Rhea" id="RHEA-COMP:12418"/>
        <dbReference type="Rhea" id="RHEA-COMP:12419"/>
        <dbReference type="ChEBI" id="CHEBI:15378"/>
        <dbReference type="ChEBI" id="CHEBI:57856"/>
        <dbReference type="ChEBI" id="CHEBI:59789"/>
        <dbReference type="ChEBI" id="CHEBI:90615"/>
        <dbReference type="ChEBI" id="CHEBI:90616"/>
        <dbReference type="EC" id="2.1.1.72"/>
    </reaction>
</comment>
<dbReference type="InterPro" id="IPR050953">
    <property type="entry name" value="N4_N6_ade-DNA_methylase"/>
</dbReference>
<keyword evidence="3 7" id="KW-0808">Transferase</keyword>
<keyword evidence="2 7" id="KW-0489">Methyltransferase</keyword>
<dbReference type="RefSeq" id="WP_105072432.1">
    <property type="nucleotide sequence ID" value="NZ_PPGH01000009.1"/>
</dbReference>
<sequence>MTPEQFIAKWQISTLKESSGSQEHFIDLCRLLNEPTPAEIDPVGACYCFERGAKKTTGSDGWADVWKRNCFGWEYKGKRKNLNEAFVQLHRYAPALENPPLLIVSDMERIIIHTAFNGTVSKEHVLQLDDLRIPARLQLLKWAFSEPERLRPTLTTAALTEDAARQFGQLAQTLCERGHDTQQVAHFCQQMLFCFFAEDIGLLPNKLFSELLKNGQKRLEHLPQTLTNLFNTMATGGFFGNDPVDWFNSGLFDAAAPLPLTGTDVQKLRKLAELNWSAIEPSIFGTLFERGLDPNQREQLGAHYTDPASIMRLVNPVVLDPLREEWAAAKLTIHQLLEKSTQQQQEADELSKSQVTTKAKKAAEKALKAALSFNTKTQNQIENIFRDFFNRLQNFRVLDPACGSGNFLLLALRGLKNLEHEVILESERLGLPRSFIAVGPENVLGIELNSYAAELARVTVWIGEIQWMLNHGFSLAKNPILKTINIIEQRDAVVNADGSEPNWPAADVIVGNPPFLGDKRMLGAMGDEYVKRLRNCYQGRIPAGADLVTYWFEKARAQIETGKANAAGLVSTNSIRGGANRQVLERICATTTIFNAWSDEPWINSGAAVRVSLICFGNTVLTPILNNEAVAAIYADLTAGAIDAGSDITQAKILVSNGRICFIGTQKSGSFDITGELARQWLTEPNPHGKPNSDVVRPWVNGMDITRRPSDTWIIDFGFNMKESNAAFYEEPFQHVINNVKCVIEKKITEWQIENKNTQHLQRQYETWWQLWCSRPDMREALTGLPRYICTPRVSKYRLFVWLDKTVLPDTRLVIVARSDDMTFGILSSQIHQTWSLATCSWHGTGNDPTYNAKSCFETFPFPIGLTPADTGDGIETLDSGAIIPTVAAEYRDHAIAIAEAAFQLNQLRENWLNPPEWIEHQPEIVAGYPDRIIAKPAFAAQLKQRTLTNLYNKKPAWLVNAHVKLDQAVAAAYGWENNAAELNEAEILQRLLALNLARGKAD</sequence>
<evidence type="ECO:0000313" key="8">
    <source>
        <dbReference type="Proteomes" id="UP000239936"/>
    </source>
</evidence>
<evidence type="ECO:0000256" key="2">
    <source>
        <dbReference type="ARBA" id="ARBA00022603"/>
    </source>
</evidence>
<evidence type="ECO:0000259" key="5">
    <source>
        <dbReference type="Pfam" id="PF20465"/>
    </source>
</evidence>
<comment type="caution">
    <text evidence="7">The sequence shown here is derived from an EMBL/GenBank/DDBJ whole genome shotgun (WGS) entry which is preliminary data.</text>
</comment>
<dbReference type="PANTHER" id="PTHR33841:SF1">
    <property type="entry name" value="DNA METHYLTRANSFERASE A"/>
    <property type="match status" value="1"/>
</dbReference>
<evidence type="ECO:0000256" key="3">
    <source>
        <dbReference type="ARBA" id="ARBA00022679"/>
    </source>
</evidence>
<protein>
    <recommendedName>
        <fullName evidence="1">site-specific DNA-methyltransferase (adenine-specific)</fullName>
        <ecNumber evidence="1">2.1.1.72</ecNumber>
    </recommendedName>
</protein>
<dbReference type="PRINTS" id="PR00507">
    <property type="entry name" value="N12N6MTFRASE"/>
</dbReference>
<proteinExistence type="predicted"/>
<evidence type="ECO:0000256" key="4">
    <source>
        <dbReference type="ARBA" id="ARBA00047942"/>
    </source>
</evidence>
<dbReference type="InterPro" id="IPR029063">
    <property type="entry name" value="SAM-dependent_MTases_sf"/>
</dbReference>
<reference evidence="7 8" key="1">
    <citation type="submission" date="2018-01" db="EMBL/GenBank/DDBJ databases">
        <title>The complete genome sequence of Chromatium okenii LaCa, a purple sulfur bacterium with a turbulent life.</title>
        <authorList>
            <person name="Luedin S.M."/>
            <person name="Liechti N."/>
            <person name="Storelli N."/>
            <person name="Danza F."/>
            <person name="Wittwer M."/>
            <person name="Pothier J.F."/>
            <person name="Tonolla M.A."/>
        </authorList>
    </citation>
    <scope>NUCLEOTIDE SEQUENCE [LARGE SCALE GENOMIC DNA]</scope>
    <source>
        <strain evidence="7 8">LaCa</strain>
    </source>
</reference>
<keyword evidence="8" id="KW-1185">Reference proteome</keyword>
<dbReference type="CDD" id="cd02440">
    <property type="entry name" value="AdoMet_MTases"/>
    <property type="match status" value="1"/>
</dbReference>
<dbReference type="InterPro" id="IPR002052">
    <property type="entry name" value="DNA_methylase_N6_adenine_CS"/>
</dbReference>
<dbReference type="InterPro" id="IPR046819">
    <property type="entry name" value="MmeI_hel"/>
</dbReference>
<evidence type="ECO:0000259" key="6">
    <source>
        <dbReference type="Pfam" id="PF20473"/>
    </source>
</evidence>
<organism evidence="7 8">
    <name type="scientific">Chromatium okenii</name>
    <dbReference type="NCBI Taxonomy" id="61644"/>
    <lineage>
        <taxon>Bacteria</taxon>
        <taxon>Pseudomonadati</taxon>
        <taxon>Pseudomonadota</taxon>
        <taxon>Gammaproteobacteria</taxon>
        <taxon>Chromatiales</taxon>
        <taxon>Chromatiaceae</taxon>
        <taxon>Chromatium</taxon>
    </lineage>
</organism>
<dbReference type="SUPFAM" id="SSF53335">
    <property type="entry name" value="S-adenosyl-L-methionine-dependent methyltransferases"/>
    <property type="match status" value="1"/>
</dbReference>
<dbReference type="PANTHER" id="PTHR33841">
    <property type="entry name" value="DNA METHYLTRANSFERASE YEEA-RELATED"/>
    <property type="match status" value="1"/>
</dbReference>
<dbReference type="GO" id="GO:0032259">
    <property type="term" value="P:methylation"/>
    <property type="evidence" value="ECO:0007669"/>
    <property type="project" value="UniProtKB-KW"/>
</dbReference>
<dbReference type="Gene3D" id="3.40.50.150">
    <property type="entry name" value="Vaccinia Virus protein VP39"/>
    <property type="match status" value="1"/>
</dbReference>
<gene>
    <name evidence="7" type="ORF">CXB77_00820</name>
</gene>
<dbReference type="Pfam" id="PF20473">
    <property type="entry name" value="MmeI_Mtase"/>
    <property type="match status" value="1"/>
</dbReference>
<dbReference type="Proteomes" id="UP000239936">
    <property type="component" value="Unassembled WGS sequence"/>
</dbReference>
<dbReference type="AlphaFoldDB" id="A0A2S7XVJ8"/>
<dbReference type="PROSITE" id="PS00092">
    <property type="entry name" value="N6_MTASE"/>
    <property type="match status" value="1"/>
</dbReference>
<dbReference type="GO" id="GO:0003676">
    <property type="term" value="F:nucleic acid binding"/>
    <property type="evidence" value="ECO:0007669"/>
    <property type="project" value="InterPro"/>
</dbReference>
<feature type="domain" description="MmeI-like DNA-methyltransferase" evidence="6">
    <location>
        <begin position="382"/>
        <end position="616"/>
    </location>
</feature>